<dbReference type="RefSeq" id="XP_013394285.1">
    <property type="nucleotide sequence ID" value="XM_013538831.2"/>
</dbReference>
<keyword evidence="1" id="KW-0433">Leucine-rich repeat</keyword>
<dbReference type="InterPro" id="IPR050328">
    <property type="entry name" value="Dev_Immune_Receptor"/>
</dbReference>
<keyword evidence="6" id="KW-1185">Reference proteome</keyword>
<dbReference type="Gene3D" id="3.80.10.10">
    <property type="entry name" value="Ribonuclease Inhibitor"/>
    <property type="match status" value="5"/>
</dbReference>
<dbReference type="Pfam" id="PF01463">
    <property type="entry name" value="LRRCT"/>
    <property type="match status" value="2"/>
</dbReference>
<evidence type="ECO:0000313" key="7">
    <source>
        <dbReference type="RefSeq" id="XP_013394285.1"/>
    </source>
</evidence>
<dbReference type="SMART" id="SM00365">
    <property type="entry name" value="LRR_SD22"/>
    <property type="match status" value="4"/>
</dbReference>
<evidence type="ECO:0000313" key="6">
    <source>
        <dbReference type="Proteomes" id="UP000085678"/>
    </source>
</evidence>
<dbReference type="SUPFAM" id="SSF52058">
    <property type="entry name" value="L domain-like"/>
    <property type="match status" value="2"/>
</dbReference>
<dbReference type="InParanoid" id="A0A1S3I7P3"/>
<dbReference type="Proteomes" id="UP000085678">
    <property type="component" value="Unplaced"/>
</dbReference>
<dbReference type="GeneID" id="106161802"/>
<dbReference type="InterPro" id="IPR000483">
    <property type="entry name" value="Cys-rich_flank_reg_C"/>
</dbReference>
<evidence type="ECO:0000259" key="5">
    <source>
        <dbReference type="Pfam" id="PF01463"/>
    </source>
</evidence>
<dbReference type="AlphaFoldDB" id="A0A1S3I7P3"/>
<protein>
    <submittedName>
        <fullName evidence="7">Chondroadherin-like protein</fullName>
    </submittedName>
</protein>
<reference evidence="7" key="1">
    <citation type="submission" date="2025-08" db="UniProtKB">
        <authorList>
            <consortium name="RefSeq"/>
        </authorList>
    </citation>
    <scope>IDENTIFICATION</scope>
    <source>
        <tissue evidence="7">Gonads</tissue>
    </source>
</reference>
<dbReference type="InterPro" id="IPR026906">
    <property type="entry name" value="LRR_5"/>
</dbReference>
<dbReference type="GO" id="GO:0031012">
    <property type="term" value="C:extracellular matrix"/>
    <property type="evidence" value="ECO:0007669"/>
    <property type="project" value="TreeGrafter"/>
</dbReference>
<dbReference type="PROSITE" id="PS51450">
    <property type="entry name" value="LRR"/>
    <property type="match status" value="3"/>
</dbReference>
<feature type="domain" description="LRRCT" evidence="5">
    <location>
        <begin position="988"/>
        <end position="1003"/>
    </location>
</feature>
<proteinExistence type="predicted"/>
<accession>A0A1S3I7P3</accession>
<organism evidence="6 7">
    <name type="scientific">Lingula anatina</name>
    <name type="common">Brachiopod</name>
    <name type="synonym">Lingula unguis</name>
    <dbReference type="NCBI Taxonomy" id="7574"/>
    <lineage>
        <taxon>Eukaryota</taxon>
        <taxon>Metazoa</taxon>
        <taxon>Spiralia</taxon>
        <taxon>Lophotrochozoa</taxon>
        <taxon>Brachiopoda</taxon>
        <taxon>Linguliformea</taxon>
        <taxon>Lingulata</taxon>
        <taxon>Lingulida</taxon>
        <taxon>Linguloidea</taxon>
        <taxon>Lingulidae</taxon>
        <taxon>Lingula</taxon>
    </lineage>
</organism>
<dbReference type="SMART" id="SM00369">
    <property type="entry name" value="LRR_TYP"/>
    <property type="match status" value="14"/>
</dbReference>
<dbReference type="InterPro" id="IPR032675">
    <property type="entry name" value="LRR_dom_sf"/>
</dbReference>
<dbReference type="Pfam" id="PF13306">
    <property type="entry name" value="LRR_5"/>
    <property type="match status" value="2"/>
</dbReference>
<dbReference type="PANTHER" id="PTHR24373">
    <property type="entry name" value="SLIT RELATED LEUCINE-RICH REPEAT NEURONAL PROTEIN"/>
    <property type="match status" value="1"/>
</dbReference>
<gene>
    <name evidence="7" type="primary">LOC106161802</name>
</gene>
<dbReference type="STRING" id="7574.A0A1S3I7P3"/>
<dbReference type="GO" id="GO:0005615">
    <property type="term" value="C:extracellular space"/>
    <property type="evidence" value="ECO:0007669"/>
    <property type="project" value="TreeGrafter"/>
</dbReference>
<feature type="chain" id="PRO_5010178827" evidence="4">
    <location>
        <begin position="30"/>
        <end position="1028"/>
    </location>
</feature>
<dbReference type="PANTHER" id="PTHR24373:SF397">
    <property type="entry name" value="IG-LIKE DOMAIN-CONTAINING PROTEIN"/>
    <property type="match status" value="1"/>
</dbReference>
<evidence type="ECO:0000256" key="4">
    <source>
        <dbReference type="SAM" id="SignalP"/>
    </source>
</evidence>
<dbReference type="KEGG" id="lak:106161802"/>
<keyword evidence="2 4" id="KW-0732">Signal</keyword>
<dbReference type="InterPro" id="IPR001611">
    <property type="entry name" value="Leu-rich_rpt"/>
</dbReference>
<feature type="signal peptide" evidence="4">
    <location>
        <begin position="1"/>
        <end position="29"/>
    </location>
</feature>
<keyword evidence="3" id="KW-0677">Repeat</keyword>
<dbReference type="FunFam" id="3.80.10.10:FF:001164">
    <property type="entry name" value="GH01279p"/>
    <property type="match status" value="2"/>
</dbReference>
<evidence type="ECO:0000256" key="1">
    <source>
        <dbReference type="ARBA" id="ARBA00022614"/>
    </source>
</evidence>
<evidence type="ECO:0000256" key="2">
    <source>
        <dbReference type="ARBA" id="ARBA00022729"/>
    </source>
</evidence>
<feature type="domain" description="LRRCT" evidence="5">
    <location>
        <begin position="475"/>
        <end position="492"/>
    </location>
</feature>
<sequence length="1028" mass="113915">MRNSVPVKLHCCFLVAVLVGFVQVLQTEATCPAPAPCECRNTTDPYTLRPIYVIDCSSKGFTNIPAFTHYTERAIDKILLTGNAITSVSNSAFEAFEAVPVYGIDLSENKIATISASAFSAVKKSLGVLSLADNKLKLSTLPWPCLAQTVNISELNLGGNTNYGVVPNNAFRNLQKLKKLDLSRSYINAIEDGAFLGVEGLQELTFYGNMLSEVPINALKGLIKLRTLTFDSNRISKVPAAAFQTLTSLQELQLSRNNLNAADAIDKQAFVGVGNNLKTLGFYYSYLPSVPSEAFAPLTALNYLDISYNQITKLPPGALSSLTNLTQLSLSANPLEFSADMFQGIEDRLEYILIRTFGFTELPLEPLKTLKRLQWVDASSNNFTTLTKETFEGLDIQRFTFNWMQIRSVAPDAFDDFKTYRGNLILSVTSNNITDPEFDATLFRWLQFGQNPVNCTCRLYRDIARGGPDFELDGTCASPPEYKGLALQSDFMSHAKEKCGDKLIKRPDTLYFKPYISRPVVLRCQILVAVFVGFAHVLQTEATCPAPAPCECRNTTDPYTLRPIYVIDCSSKGFTKIPAFTHYTERAIDKILLTGNAITSVSNSAFEAFEAVPVYGIDLSENKIATISASAFGAVKKSLGVLSLADNKLNLTTLPWPCLAQTVNISELNLGGNTNYGVVPNNAFRNLQKLKKLDLSRSYINSIEDGAFLGVEGLQELTFYGNMLSEVPINALKGLIKLRTLTFDSNRISKVPAAAFQTLTSLQELQLSRNNLNAPDAIDKQAFVGVGNNLKTLGFYYSYLPSVPSEAFAPLTALNYLDISYNQITKLPPGALSSLTNLTQLSLSANPLEFSADMFQGIEDRLEYILIRTFGFTELPLEPLKTLKRLQWVDASSNNFTTLTKETFEGLDIQRFTFNWMQIRSVAPDAFDDFKSYRGNLILSVTSNNITDPEFDATLFRWLQFDQNPVNCTCRLYRDIARGGPDFELDGTCASPPEYKGLALQSDFMSHAREKCGGKLIKRPDTLYFKPY</sequence>
<dbReference type="InterPro" id="IPR003591">
    <property type="entry name" value="Leu-rich_rpt_typical-subtyp"/>
</dbReference>
<dbReference type="OrthoDB" id="2013775at2759"/>
<name>A0A1S3I7P3_LINAN</name>
<evidence type="ECO:0000256" key="3">
    <source>
        <dbReference type="ARBA" id="ARBA00022737"/>
    </source>
</evidence>
<dbReference type="Pfam" id="PF13855">
    <property type="entry name" value="LRR_8"/>
    <property type="match status" value="2"/>
</dbReference>